<dbReference type="RefSeq" id="YP_009004124.1">
    <property type="nucleotide sequence ID" value="NC_023545.1"/>
</dbReference>
<dbReference type="AlphaFoldDB" id="W8VKI5"/>
<dbReference type="GeneID" id="18506869"/>
<proteinExistence type="predicted"/>
<accession>W8VKI5</accession>
<dbReference type="EMBL" id="AB854048">
    <property type="protein sequence ID" value="BAO51966.1"/>
    <property type="molecule type" value="Genomic_DNA"/>
</dbReference>
<evidence type="ECO:0000313" key="1">
    <source>
        <dbReference type="EMBL" id="BAO51966.1"/>
    </source>
</evidence>
<protein>
    <submittedName>
        <fullName evidence="1">Uncharacterized protein</fullName>
    </submittedName>
</protein>
<geneLocation type="mitochondrion" evidence="1"/>
<sequence>MLFSISHHLADIVPTINNYVVTQHIETSNQRIVLLSVIMRKPMPPIEGISIFLSSTKKRTYITKPWDLNPTEAATIHCLDQYSSAISVVIQRQQIL</sequence>
<organism evidence="1">
    <name type="scientific">Tsukubamonas globosa</name>
    <dbReference type="NCBI Taxonomy" id="875863"/>
    <lineage>
        <taxon>Eukaryota</taxon>
        <taxon>Discoba</taxon>
        <taxon>Tsukubamonadida</taxon>
        <taxon>Tsukubamonadidae</taxon>
        <taxon>Tsukubamonas</taxon>
    </lineage>
</organism>
<reference evidence="1" key="1">
    <citation type="journal article" date="2014" name="Genome Biol. Evol.">
        <title>Gene Content Evolution in Discobid Mitochondria Deduced from the Phylogenetic Position and Complete Mitochondrial Genome of Tsukubamonas globosa.</title>
        <authorList>
            <person name="Kamikawa R."/>
            <person name="Kolisko M."/>
            <person name="Nishimura Y."/>
            <person name="Yabuki A."/>
            <person name="Brown M.W."/>
            <person name="Ishikawa S.A."/>
            <person name="Ishida K."/>
            <person name="Roger A.J."/>
            <person name="Hashimoto T."/>
            <person name="Inagaki Y."/>
        </authorList>
    </citation>
    <scope>NUCLEOTIDE SEQUENCE</scope>
</reference>
<name>W8VKI5_9EUKA</name>
<keyword evidence="1" id="KW-0496">Mitochondrion</keyword>